<dbReference type="AlphaFoldDB" id="A0AAD9FWY9"/>
<dbReference type="Proteomes" id="UP001182556">
    <property type="component" value="Unassembled WGS sequence"/>
</dbReference>
<sequence length="218" mass="24115">MTSTKPSQVTATGSFASPIREAPGEDRNGFPDSGFSGMHHSTSTPGPSCQTSNFGKVSPRQYSHSGWDPWDSEESGCEAEDEGDRDAEPLRRSVHRSQRTKKTTKCHMCKKKKPEGEMTSIRITNITNWQPHPWCLECRTKYSEMIEDDPDRSATDLEGLSCIGFLVPSCATGLVKNGLCATRSFLESEEARDTGTQLLSVARDMWRAFARGNGSHYS</sequence>
<proteinExistence type="predicted"/>
<organism evidence="2 3">
    <name type="scientific">Papiliotrema laurentii</name>
    <name type="common">Cryptococcus laurentii</name>
    <dbReference type="NCBI Taxonomy" id="5418"/>
    <lineage>
        <taxon>Eukaryota</taxon>
        <taxon>Fungi</taxon>
        <taxon>Dikarya</taxon>
        <taxon>Basidiomycota</taxon>
        <taxon>Agaricomycotina</taxon>
        <taxon>Tremellomycetes</taxon>
        <taxon>Tremellales</taxon>
        <taxon>Rhynchogastremaceae</taxon>
        <taxon>Papiliotrema</taxon>
    </lineage>
</organism>
<keyword evidence="3" id="KW-1185">Reference proteome</keyword>
<feature type="compositionally biased region" description="Acidic residues" evidence="1">
    <location>
        <begin position="70"/>
        <end position="85"/>
    </location>
</feature>
<evidence type="ECO:0000313" key="3">
    <source>
        <dbReference type="Proteomes" id="UP001182556"/>
    </source>
</evidence>
<name>A0AAD9FWY9_PAPLA</name>
<feature type="compositionally biased region" description="Polar residues" evidence="1">
    <location>
        <begin position="1"/>
        <end position="15"/>
    </location>
</feature>
<accession>A0AAD9FWY9</accession>
<reference evidence="2" key="1">
    <citation type="submission" date="2023-02" db="EMBL/GenBank/DDBJ databases">
        <title>Identification and recombinant expression of a fungal hydrolase from Papiliotrema laurentii that hydrolyzes apple cutin and clears colloidal polyester polyurethane.</title>
        <authorList>
            <consortium name="DOE Joint Genome Institute"/>
            <person name="Roman V.A."/>
            <person name="Bojanowski C."/>
            <person name="Crable B.R."/>
            <person name="Wagner D.N."/>
            <person name="Hung C.S."/>
            <person name="Nadeau L.J."/>
            <person name="Schratz L."/>
            <person name="Haridas S."/>
            <person name="Pangilinan J."/>
            <person name="Lipzen A."/>
            <person name="Na H."/>
            <person name="Yan M."/>
            <person name="Ng V."/>
            <person name="Grigoriev I.V."/>
            <person name="Spatafora J.W."/>
            <person name="Barlow D."/>
            <person name="Biffinger J."/>
            <person name="Kelley-Loughnane N."/>
            <person name="Varaljay V.A."/>
            <person name="Crookes-Goodson W.J."/>
        </authorList>
    </citation>
    <scope>NUCLEOTIDE SEQUENCE</scope>
    <source>
        <strain evidence="2">5307AH</strain>
    </source>
</reference>
<evidence type="ECO:0000313" key="2">
    <source>
        <dbReference type="EMBL" id="KAK1927567.1"/>
    </source>
</evidence>
<evidence type="ECO:0000256" key="1">
    <source>
        <dbReference type="SAM" id="MobiDB-lite"/>
    </source>
</evidence>
<gene>
    <name evidence="2" type="ORF">DB88DRAFT_470201</name>
</gene>
<feature type="compositionally biased region" description="Basic residues" evidence="1">
    <location>
        <begin position="92"/>
        <end position="113"/>
    </location>
</feature>
<protein>
    <submittedName>
        <fullName evidence="2">Uncharacterized protein</fullName>
    </submittedName>
</protein>
<feature type="compositionally biased region" description="Polar residues" evidence="1">
    <location>
        <begin position="39"/>
        <end position="64"/>
    </location>
</feature>
<comment type="caution">
    <text evidence="2">The sequence shown here is derived from an EMBL/GenBank/DDBJ whole genome shotgun (WGS) entry which is preliminary data.</text>
</comment>
<feature type="region of interest" description="Disordered" evidence="1">
    <location>
        <begin position="1"/>
        <end position="113"/>
    </location>
</feature>
<dbReference type="EMBL" id="JAODAN010000001">
    <property type="protein sequence ID" value="KAK1927567.1"/>
    <property type="molecule type" value="Genomic_DNA"/>
</dbReference>